<feature type="compositionally biased region" description="Low complexity" evidence="1">
    <location>
        <begin position="45"/>
        <end position="56"/>
    </location>
</feature>
<organism evidence="2 3">
    <name type="scientific">Nezara viridula</name>
    <name type="common">Southern green stink bug</name>
    <name type="synonym">Cimex viridulus</name>
    <dbReference type="NCBI Taxonomy" id="85310"/>
    <lineage>
        <taxon>Eukaryota</taxon>
        <taxon>Metazoa</taxon>
        <taxon>Ecdysozoa</taxon>
        <taxon>Arthropoda</taxon>
        <taxon>Hexapoda</taxon>
        <taxon>Insecta</taxon>
        <taxon>Pterygota</taxon>
        <taxon>Neoptera</taxon>
        <taxon>Paraneoptera</taxon>
        <taxon>Hemiptera</taxon>
        <taxon>Heteroptera</taxon>
        <taxon>Panheteroptera</taxon>
        <taxon>Pentatomomorpha</taxon>
        <taxon>Pentatomoidea</taxon>
        <taxon>Pentatomidae</taxon>
        <taxon>Pentatominae</taxon>
        <taxon>Nezara</taxon>
    </lineage>
</organism>
<feature type="compositionally biased region" description="Polar residues" evidence="1">
    <location>
        <begin position="57"/>
        <end position="72"/>
    </location>
</feature>
<dbReference type="AlphaFoldDB" id="A0A9P0E9R3"/>
<evidence type="ECO:0000313" key="2">
    <source>
        <dbReference type="EMBL" id="CAH1394807.1"/>
    </source>
</evidence>
<dbReference type="EMBL" id="OV725079">
    <property type="protein sequence ID" value="CAH1394807.1"/>
    <property type="molecule type" value="Genomic_DNA"/>
</dbReference>
<dbReference type="Proteomes" id="UP001152798">
    <property type="component" value="Chromosome 3"/>
</dbReference>
<protein>
    <submittedName>
        <fullName evidence="2">Uncharacterized protein</fullName>
    </submittedName>
</protein>
<proteinExistence type="predicted"/>
<gene>
    <name evidence="2" type="ORF">NEZAVI_LOCUS5214</name>
</gene>
<keyword evidence="3" id="KW-1185">Reference proteome</keyword>
<reference evidence="2" key="1">
    <citation type="submission" date="2022-01" db="EMBL/GenBank/DDBJ databases">
        <authorList>
            <person name="King R."/>
        </authorList>
    </citation>
    <scope>NUCLEOTIDE SEQUENCE</scope>
</reference>
<accession>A0A9P0E9R3</accession>
<dbReference type="OrthoDB" id="10586119at2759"/>
<sequence>MTRHKKSSNKQDEDDDWSELLKVMGATLKPNIKCQVKTPSYDSLNNNSFENRPSNNYDNRASNNYDNRTSNSYHEDKHSKAWCKEKRTDDAVCVAKLRRMFASCCAENNLSSRVNDLEFKVRRLEKIYCKKVKKQLEELSGKKGELHTSKYHAKSIDHVKSTESINKSKDSSEESGSLKRGGTRNNRSVFAEDREKRKGQSAEQRRKTGGEQRRTTGERRRSPGVEQRKTSATSGTSGGSGGSGEQRRGPSGEQRKTTQAEQKRSSGGERRRTTTSSRRNYVDSDHEQRRPSTSVNRVVFKRENSRFSDDAFSEDTSELNRRENYFFVATSPHYFDKDQIPVKDITCPTQVKNAFLRSKSGIGFDAIQKKNQWLESMSHLQRTTPDLMCLYKYLCNDELKKHRSLKNSFDYGELEKPSKNLKISFDDEEAEKPSGSTDEAFVEYTSILKQTKDINPVAANIATFNNASKVSNLQANVTESITQQIGESIITQTKEHEFEENNVNETSINLLSSEKSMDAVEKINRSVSTCKLPIDINLYLLPKLSKLDPNVEGKRNGNISDVESCRFHSNNLLGVSRAVCFDTPSTCSSSQISIKFTSLTHRRSCSN</sequence>
<feature type="compositionally biased region" description="Basic and acidic residues" evidence="1">
    <location>
        <begin position="190"/>
        <end position="229"/>
    </location>
</feature>
<feature type="region of interest" description="Disordered" evidence="1">
    <location>
        <begin position="150"/>
        <end position="294"/>
    </location>
</feature>
<feature type="compositionally biased region" description="Basic and acidic residues" evidence="1">
    <location>
        <begin position="245"/>
        <end position="272"/>
    </location>
</feature>
<feature type="region of interest" description="Disordered" evidence="1">
    <location>
        <begin position="43"/>
        <end position="72"/>
    </location>
</feature>
<evidence type="ECO:0000313" key="3">
    <source>
        <dbReference type="Proteomes" id="UP001152798"/>
    </source>
</evidence>
<feature type="compositionally biased region" description="Basic and acidic residues" evidence="1">
    <location>
        <begin position="280"/>
        <end position="290"/>
    </location>
</feature>
<feature type="compositionally biased region" description="Basic and acidic residues" evidence="1">
    <location>
        <begin position="150"/>
        <end position="172"/>
    </location>
</feature>
<evidence type="ECO:0000256" key="1">
    <source>
        <dbReference type="SAM" id="MobiDB-lite"/>
    </source>
</evidence>
<name>A0A9P0E9R3_NEZVI</name>